<dbReference type="Pfam" id="PF11700">
    <property type="entry name" value="ATG22"/>
    <property type="match status" value="1"/>
</dbReference>
<feature type="transmembrane region" description="Helical" evidence="6">
    <location>
        <begin position="195"/>
        <end position="215"/>
    </location>
</feature>
<evidence type="ECO:0000313" key="8">
    <source>
        <dbReference type="Proteomes" id="UP001431784"/>
    </source>
</evidence>
<evidence type="ECO:0000256" key="6">
    <source>
        <dbReference type="SAM" id="Phobius"/>
    </source>
</evidence>
<feature type="transmembrane region" description="Helical" evidence="6">
    <location>
        <begin position="351"/>
        <end position="367"/>
    </location>
</feature>
<reference evidence="7" key="1">
    <citation type="submission" date="2023-02" db="EMBL/GenBank/DDBJ databases">
        <title>Description of Roseinatronobacter alkalisoli sp. nov., an alkaliphilic bacerium isolated from soda soil.</title>
        <authorList>
            <person name="Wei W."/>
        </authorList>
    </citation>
    <scope>NUCLEOTIDE SEQUENCE</scope>
    <source>
        <strain evidence="7">HJB301</strain>
    </source>
</reference>
<dbReference type="PANTHER" id="PTHR23519:SF1">
    <property type="entry name" value="AUTOPHAGY-RELATED PROTEIN 22"/>
    <property type="match status" value="1"/>
</dbReference>
<dbReference type="InterPro" id="IPR036259">
    <property type="entry name" value="MFS_trans_sf"/>
</dbReference>
<evidence type="ECO:0000256" key="2">
    <source>
        <dbReference type="ARBA" id="ARBA00022448"/>
    </source>
</evidence>
<accession>A0ABT5T6Z3</accession>
<feature type="transmembrane region" description="Helical" evidence="6">
    <location>
        <begin position="105"/>
        <end position="127"/>
    </location>
</feature>
<dbReference type="InterPro" id="IPR050495">
    <property type="entry name" value="ATG22/LtaA_families"/>
</dbReference>
<feature type="transmembrane region" description="Helical" evidence="6">
    <location>
        <begin position="21"/>
        <end position="40"/>
    </location>
</feature>
<dbReference type="SUPFAM" id="SSF103473">
    <property type="entry name" value="MFS general substrate transporter"/>
    <property type="match status" value="1"/>
</dbReference>
<feature type="transmembrane region" description="Helical" evidence="6">
    <location>
        <begin position="418"/>
        <end position="437"/>
    </location>
</feature>
<feature type="transmembrane region" description="Helical" evidence="6">
    <location>
        <begin position="388"/>
        <end position="412"/>
    </location>
</feature>
<evidence type="ECO:0000256" key="5">
    <source>
        <dbReference type="ARBA" id="ARBA00023136"/>
    </source>
</evidence>
<sequence>MGNTRKRIWGWWAFDWANQPYNTLLLTFIFAPYFAGSVAPDPVTGQVMWGWMLAISGLLTAFFAPVLGAIADNSGYKRLWILLWSLLYVAGTFVLWWAVPDAGQGTILLVLVAFAVGLVGLEYGIVFTNSVLPSLAPRAELGRISGTGWALGYVGGLASLAVVLALLAENDAGVTMLGIAPVFGLDPDMREGTRAVGPFTALWYIIFVIPFFLWVREPPAPRKAPGAVMRGLRELKETLRTLPTRHSLFAYLGSSMLYRDALNGIYAFGGIYAAGVLEWTIIQIGVFGILAAAVGAVACWLGGKLDSRFGPKPVIIGCILLLIVVCIIIVSTDRSMVLFTPVDPSSNLPDIVFYICGGLIGAGGGTLQSASRTMMVRQANPERMTEGFGLYALSGKVLSFIAPALIALATTATGSQRLGVAPLIGLFALGLVLLIWVKPKGEPEFQCAEQS</sequence>
<evidence type="ECO:0000313" key="7">
    <source>
        <dbReference type="EMBL" id="MDD7969992.1"/>
    </source>
</evidence>
<dbReference type="PANTHER" id="PTHR23519">
    <property type="entry name" value="AUTOPHAGY-RELATED PROTEIN 22"/>
    <property type="match status" value="1"/>
</dbReference>
<dbReference type="InterPro" id="IPR024671">
    <property type="entry name" value="Atg22-like"/>
</dbReference>
<feature type="transmembrane region" description="Helical" evidence="6">
    <location>
        <begin position="281"/>
        <end position="302"/>
    </location>
</feature>
<proteinExistence type="predicted"/>
<feature type="transmembrane region" description="Helical" evidence="6">
    <location>
        <begin position="314"/>
        <end position="331"/>
    </location>
</feature>
<protein>
    <submittedName>
        <fullName evidence="7">MFS transporter</fullName>
    </submittedName>
</protein>
<keyword evidence="2" id="KW-0813">Transport</keyword>
<keyword evidence="5 6" id="KW-0472">Membrane</keyword>
<comment type="caution">
    <text evidence="7">The sequence shown here is derived from an EMBL/GenBank/DDBJ whole genome shotgun (WGS) entry which is preliminary data.</text>
</comment>
<keyword evidence="8" id="KW-1185">Reference proteome</keyword>
<feature type="transmembrane region" description="Helical" evidence="6">
    <location>
        <begin position="148"/>
        <end position="168"/>
    </location>
</feature>
<feature type="transmembrane region" description="Helical" evidence="6">
    <location>
        <begin position="46"/>
        <end position="67"/>
    </location>
</feature>
<feature type="transmembrane region" description="Helical" evidence="6">
    <location>
        <begin position="257"/>
        <end position="275"/>
    </location>
</feature>
<gene>
    <name evidence="7" type="ORF">PUT78_02675</name>
</gene>
<feature type="transmembrane region" description="Helical" evidence="6">
    <location>
        <begin position="79"/>
        <end position="99"/>
    </location>
</feature>
<name>A0ABT5T6Z3_9RHOB</name>
<dbReference type="Proteomes" id="UP001431784">
    <property type="component" value="Unassembled WGS sequence"/>
</dbReference>
<dbReference type="EMBL" id="JAQZSM010000002">
    <property type="protein sequence ID" value="MDD7969992.1"/>
    <property type="molecule type" value="Genomic_DNA"/>
</dbReference>
<keyword evidence="3 6" id="KW-0812">Transmembrane</keyword>
<evidence type="ECO:0000256" key="3">
    <source>
        <dbReference type="ARBA" id="ARBA00022692"/>
    </source>
</evidence>
<organism evidence="7 8">
    <name type="scientific">Roseinatronobacter alkalisoli</name>
    <dbReference type="NCBI Taxonomy" id="3028235"/>
    <lineage>
        <taxon>Bacteria</taxon>
        <taxon>Pseudomonadati</taxon>
        <taxon>Pseudomonadota</taxon>
        <taxon>Alphaproteobacteria</taxon>
        <taxon>Rhodobacterales</taxon>
        <taxon>Paracoccaceae</taxon>
        <taxon>Roseinatronobacter</taxon>
    </lineage>
</organism>
<keyword evidence="4 6" id="KW-1133">Transmembrane helix</keyword>
<evidence type="ECO:0000256" key="1">
    <source>
        <dbReference type="ARBA" id="ARBA00004127"/>
    </source>
</evidence>
<evidence type="ECO:0000256" key="4">
    <source>
        <dbReference type="ARBA" id="ARBA00022989"/>
    </source>
</evidence>
<dbReference type="Gene3D" id="1.20.1250.20">
    <property type="entry name" value="MFS general substrate transporter like domains"/>
    <property type="match status" value="2"/>
</dbReference>
<comment type="subcellular location">
    <subcellularLocation>
        <location evidence="1">Endomembrane system</location>
        <topology evidence="1">Multi-pass membrane protein</topology>
    </subcellularLocation>
</comment>
<dbReference type="RefSeq" id="WP_274350550.1">
    <property type="nucleotide sequence ID" value="NZ_JAQZSM010000002.1"/>
</dbReference>